<accession>A0A0D1XPQ9</accession>
<dbReference type="Pfam" id="PF20233">
    <property type="entry name" value="DUF6590"/>
    <property type="match status" value="1"/>
</dbReference>
<dbReference type="RefSeq" id="XP_016214390.1">
    <property type="nucleotide sequence ID" value="XM_016357598.1"/>
</dbReference>
<evidence type="ECO:0000256" key="1">
    <source>
        <dbReference type="SAM" id="MobiDB-lite"/>
    </source>
</evidence>
<dbReference type="VEuPathDB" id="FungiDB:PV09_04276"/>
<dbReference type="EMBL" id="KN847540">
    <property type="protein sequence ID" value="KIW04521.1"/>
    <property type="molecule type" value="Genomic_DNA"/>
</dbReference>
<organism evidence="3 4">
    <name type="scientific">Verruconis gallopava</name>
    <dbReference type="NCBI Taxonomy" id="253628"/>
    <lineage>
        <taxon>Eukaryota</taxon>
        <taxon>Fungi</taxon>
        <taxon>Dikarya</taxon>
        <taxon>Ascomycota</taxon>
        <taxon>Pezizomycotina</taxon>
        <taxon>Dothideomycetes</taxon>
        <taxon>Pleosporomycetidae</taxon>
        <taxon>Venturiales</taxon>
        <taxon>Sympoventuriaceae</taxon>
        <taxon>Verruconis</taxon>
    </lineage>
</organism>
<dbReference type="OrthoDB" id="3559580at2759"/>
<dbReference type="AlphaFoldDB" id="A0A0D1XPQ9"/>
<feature type="compositionally biased region" description="Acidic residues" evidence="1">
    <location>
        <begin position="35"/>
        <end position="66"/>
    </location>
</feature>
<evidence type="ECO:0000259" key="2">
    <source>
        <dbReference type="Pfam" id="PF20233"/>
    </source>
</evidence>
<dbReference type="PANTHER" id="PTHR35391:SF5">
    <property type="entry name" value="DUF6590 DOMAIN-CONTAINING PROTEIN"/>
    <property type="match status" value="1"/>
</dbReference>
<sequence length="267" mass="30895">MASVSFQDPYNASSSTSVRGLTQSGSQWTPMVGNDNEDEMRDENDVIGDDEREEEGEEEGGEEEGEANMNSKYEREPMGPQDKLITSRHTFELDPRYKKLNSARSIRRFFRPGRVFAVLWTEPTGISDTLRDLEMENAFTQVRYGERVFSEIRRFIVIRAFSHHSLCVPIATYQRRGTHNRPDADHHSIAYEKGTTPMLVEGERLTKYPIPIVLRNGESLEPQSRINFSKIYTVENNVKVYSIGQVDQKFIEWIIYYTRLASDLFDF</sequence>
<dbReference type="PANTHER" id="PTHR35391">
    <property type="entry name" value="C2H2-TYPE DOMAIN-CONTAINING PROTEIN-RELATED"/>
    <property type="match status" value="1"/>
</dbReference>
<feature type="region of interest" description="Disordered" evidence="1">
    <location>
        <begin position="1"/>
        <end position="82"/>
    </location>
</feature>
<evidence type="ECO:0000313" key="3">
    <source>
        <dbReference type="EMBL" id="KIW04521.1"/>
    </source>
</evidence>
<keyword evidence="4" id="KW-1185">Reference proteome</keyword>
<reference evidence="3 4" key="1">
    <citation type="submission" date="2015-01" db="EMBL/GenBank/DDBJ databases">
        <title>The Genome Sequence of Ochroconis gallopava CBS43764.</title>
        <authorList>
            <consortium name="The Broad Institute Genomics Platform"/>
            <person name="Cuomo C."/>
            <person name="de Hoog S."/>
            <person name="Gorbushina A."/>
            <person name="Stielow B."/>
            <person name="Teixiera M."/>
            <person name="Abouelleil A."/>
            <person name="Chapman S.B."/>
            <person name="Priest M."/>
            <person name="Young S.K."/>
            <person name="Wortman J."/>
            <person name="Nusbaum C."/>
            <person name="Birren B."/>
        </authorList>
    </citation>
    <scope>NUCLEOTIDE SEQUENCE [LARGE SCALE GENOMIC DNA]</scope>
    <source>
        <strain evidence="3 4">CBS 43764</strain>
    </source>
</reference>
<proteinExistence type="predicted"/>
<feature type="domain" description="DUF6590" evidence="2">
    <location>
        <begin position="107"/>
        <end position="253"/>
    </location>
</feature>
<feature type="compositionally biased region" description="Polar residues" evidence="1">
    <location>
        <begin position="1"/>
        <end position="29"/>
    </location>
</feature>
<dbReference type="GeneID" id="27312249"/>
<protein>
    <recommendedName>
        <fullName evidence="2">DUF6590 domain-containing protein</fullName>
    </recommendedName>
</protein>
<dbReference type="Proteomes" id="UP000053259">
    <property type="component" value="Unassembled WGS sequence"/>
</dbReference>
<dbReference type="HOGENOM" id="CLU_1042816_0_0_1"/>
<gene>
    <name evidence="3" type="ORF">PV09_04276</name>
</gene>
<evidence type="ECO:0000313" key="4">
    <source>
        <dbReference type="Proteomes" id="UP000053259"/>
    </source>
</evidence>
<dbReference type="InParanoid" id="A0A0D1XPQ9"/>
<name>A0A0D1XPQ9_9PEZI</name>
<dbReference type="InterPro" id="IPR046497">
    <property type="entry name" value="DUF6590"/>
</dbReference>